<comment type="caution">
    <text evidence="1">The sequence shown here is derived from an EMBL/GenBank/DDBJ whole genome shotgun (WGS) entry which is preliminary data.</text>
</comment>
<accession>A0ABV3ZB05</accession>
<evidence type="ECO:0000313" key="1">
    <source>
        <dbReference type="EMBL" id="MEX6687054.1"/>
    </source>
</evidence>
<organism evidence="1 2">
    <name type="scientific">Danxiaibacter flavus</name>
    <dbReference type="NCBI Taxonomy" id="3049108"/>
    <lineage>
        <taxon>Bacteria</taxon>
        <taxon>Pseudomonadati</taxon>
        <taxon>Bacteroidota</taxon>
        <taxon>Chitinophagia</taxon>
        <taxon>Chitinophagales</taxon>
        <taxon>Chitinophagaceae</taxon>
        <taxon>Danxiaibacter</taxon>
    </lineage>
</organism>
<protein>
    <submittedName>
        <fullName evidence="1">Uncharacterized protein</fullName>
    </submittedName>
</protein>
<keyword evidence="2" id="KW-1185">Reference proteome</keyword>
<proteinExistence type="predicted"/>
<dbReference type="RefSeq" id="WP_369328458.1">
    <property type="nucleotide sequence ID" value="NZ_JAULBC010000002.1"/>
</dbReference>
<gene>
    <name evidence="1" type="ORF">QTN47_06090</name>
</gene>
<dbReference type="EMBL" id="JAULBC010000002">
    <property type="protein sequence ID" value="MEX6687054.1"/>
    <property type="molecule type" value="Genomic_DNA"/>
</dbReference>
<dbReference type="Proteomes" id="UP001560573">
    <property type="component" value="Unassembled WGS sequence"/>
</dbReference>
<reference evidence="1 2" key="1">
    <citation type="submission" date="2023-07" db="EMBL/GenBank/DDBJ databases">
        <authorList>
            <person name="Lian W.-H."/>
        </authorList>
    </citation>
    <scope>NUCLEOTIDE SEQUENCE [LARGE SCALE GENOMIC DNA]</scope>
    <source>
        <strain evidence="1 2">SYSU DXS3180</strain>
    </source>
</reference>
<sequence>MKKIIITAALVGAATAAFILYMKNRYIAPFTGDEEYFDEDDEHKTMFNFYGWPVKTIDELG</sequence>
<evidence type="ECO:0000313" key="2">
    <source>
        <dbReference type="Proteomes" id="UP001560573"/>
    </source>
</evidence>
<name>A0ABV3ZB05_9BACT</name>